<evidence type="ECO:0000256" key="2">
    <source>
        <dbReference type="ARBA" id="ARBA00012483"/>
    </source>
</evidence>
<dbReference type="GO" id="GO:0061630">
    <property type="term" value="F:ubiquitin protein ligase activity"/>
    <property type="evidence" value="ECO:0007669"/>
    <property type="project" value="UniProtKB-EC"/>
</dbReference>
<keyword evidence="13" id="KW-1185">Reference proteome</keyword>
<evidence type="ECO:0000256" key="9">
    <source>
        <dbReference type="SAM" id="MobiDB-lite"/>
    </source>
</evidence>
<comment type="caution">
    <text evidence="12">The sequence shown here is derived from an EMBL/GenBank/DDBJ whole genome shotgun (WGS) entry which is preliminary data.</text>
</comment>
<evidence type="ECO:0000256" key="7">
    <source>
        <dbReference type="ARBA" id="ARBA00022833"/>
    </source>
</evidence>
<feature type="region of interest" description="Disordered" evidence="9">
    <location>
        <begin position="387"/>
        <end position="453"/>
    </location>
</feature>
<dbReference type="InterPro" id="IPR013083">
    <property type="entry name" value="Znf_RING/FYVE/PHD"/>
</dbReference>
<dbReference type="PANTHER" id="PTHR45931:SF3">
    <property type="entry name" value="RING ZINC FINGER-CONTAINING PROTEIN"/>
    <property type="match status" value="1"/>
</dbReference>
<dbReference type="GO" id="GO:0006511">
    <property type="term" value="P:ubiquitin-dependent protein catabolic process"/>
    <property type="evidence" value="ECO:0007669"/>
    <property type="project" value="TreeGrafter"/>
</dbReference>
<evidence type="ECO:0000256" key="5">
    <source>
        <dbReference type="ARBA" id="ARBA00022771"/>
    </source>
</evidence>
<dbReference type="SMART" id="SM00184">
    <property type="entry name" value="RING"/>
    <property type="match status" value="1"/>
</dbReference>
<keyword evidence="4" id="KW-0479">Metal-binding</keyword>
<keyword evidence="10" id="KW-0472">Membrane</keyword>
<feature type="compositionally biased region" description="Polar residues" evidence="9">
    <location>
        <begin position="429"/>
        <end position="447"/>
    </location>
</feature>
<dbReference type="InterPro" id="IPR051834">
    <property type="entry name" value="RING_finger_E3_ligase"/>
</dbReference>
<evidence type="ECO:0000256" key="3">
    <source>
        <dbReference type="ARBA" id="ARBA00022679"/>
    </source>
</evidence>
<organism evidence="12 13">
    <name type="scientific">Lithospermum erythrorhizon</name>
    <name type="common">Purple gromwell</name>
    <name type="synonym">Lithospermum officinale var. erythrorhizon</name>
    <dbReference type="NCBI Taxonomy" id="34254"/>
    <lineage>
        <taxon>Eukaryota</taxon>
        <taxon>Viridiplantae</taxon>
        <taxon>Streptophyta</taxon>
        <taxon>Embryophyta</taxon>
        <taxon>Tracheophyta</taxon>
        <taxon>Spermatophyta</taxon>
        <taxon>Magnoliopsida</taxon>
        <taxon>eudicotyledons</taxon>
        <taxon>Gunneridae</taxon>
        <taxon>Pentapetalae</taxon>
        <taxon>asterids</taxon>
        <taxon>lamiids</taxon>
        <taxon>Boraginales</taxon>
        <taxon>Boraginaceae</taxon>
        <taxon>Boraginoideae</taxon>
        <taxon>Lithospermeae</taxon>
        <taxon>Lithospermum</taxon>
    </lineage>
</organism>
<dbReference type="GO" id="GO:0016874">
    <property type="term" value="F:ligase activity"/>
    <property type="evidence" value="ECO:0007669"/>
    <property type="project" value="UniProtKB-KW"/>
</dbReference>
<evidence type="ECO:0000256" key="4">
    <source>
        <dbReference type="ARBA" id="ARBA00022723"/>
    </source>
</evidence>
<keyword evidence="3" id="KW-0808">Transferase</keyword>
<dbReference type="Pfam" id="PF13639">
    <property type="entry name" value="zf-RING_2"/>
    <property type="match status" value="1"/>
</dbReference>
<dbReference type="Gene3D" id="3.30.40.10">
    <property type="entry name" value="Zinc/RING finger domain, C3HC4 (zinc finger)"/>
    <property type="match status" value="1"/>
</dbReference>
<comment type="catalytic activity">
    <reaction evidence="1">
        <text>S-ubiquitinyl-[E2 ubiquitin-conjugating enzyme]-L-cysteine + [acceptor protein]-L-lysine = [E2 ubiquitin-conjugating enzyme]-L-cysteine + N(6)-ubiquitinyl-[acceptor protein]-L-lysine.</text>
        <dbReference type="EC" id="2.3.2.27"/>
    </reaction>
</comment>
<feature type="region of interest" description="Disordered" evidence="9">
    <location>
        <begin position="112"/>
        <end position="138"/>
    </location>
</feature>
<dbReference type="GO" id="GO:0005634">
    <property type="term" value="C:nucleus"/>
    <property type="evidence" value="ECO:0007669"/>
    <property type="project" value="TreeGrafter"/>
</dbReference>
<keyword evidence="10" id="KW-1133">Transmembrane helix</keyword>
<evidence type="ECO:0000259" key="11">
    <source>
        <dbReference type="PROSITE" id="PS50089"/>
    </source>
</evidence>
<keyword evidence="12" id="KW-0436">Ligase</keyword>
<dbReference type="GO" id="GO:0016567">
    <property type="term" value="P:protein ubiquitination"/>
    <property type="evidence" value="ECO:0007669"/>
    <property type="project" value="UniProtKB-ARBA"/>
</dbReference>
<dbReference type="InterPro" id="IPR001841">
    <property type="entry name" value="Znf_RING"/>
</dbReference>
<keyword evidence="7" id="KW-0862">Zinc</keyword>
<feature type="compositionally biased region" description="Low complexity" evidence="9">
    <location>
        <begin position="409"/>
        <end position="420"/>
    </location>
</feature>
<dbReference type="GO" id="GO:0008270">
    <property type="term" value="F:zinc ion binding"/>
    <property type="evidence" value="ECO:0007669"/>
    <property type="project" value="UniProtKB-KW"/>
</dbReference>
<feature type="compositionally biased region" description="Polar residues" evidence="9">
    <location>
        <begin position="112"/>
        <end position="135"/>
    </location>
</feature>
<evidence type="ECO:0000256" key="6">
    <source>
        <dbReference type="ARBA" id="ARBA00022786"/>
    </source>
</evidence>
<dbReference type="EMBL" id="BAABME010000969">
    <property type="protein sequence ID" value="GAA0146688.1"/>
    <property type="molecule type" value="Genomic_DNA"/>
</dbReference>
<evidence type="ECO:0000313" key="13">
    <source>
        <dbReference type="Proteomes" id="UP001454036"/>
    </source>
</evidence>
<keyword evidence="6" id="KW-0833">Ubl conjugation pathway</keyword>
<dbReference type="FunFam" id="3.30.40.10:FF:000127">
    <property type="entry name" value="E3 ubiquitin-protein ligase RNF181"/>
    <property type="match status" value="1"/>
</dbReference>
<feature type="compositionally biased region" description="Polar residues" evidence="9">
    <location>
        <begin position="393"/>
        <end position="405"/>
    </location>
</feature>
<dbReference type="PANTHER" id="PTHR45931">
    <property type="entry name" value="SI:CH211-59O9.10"/>
    <property type="match status" value="1"/>
</dbReference>
<evidence type="ECO:0000256" key="1">
    <source>
        <dbReference type="ARBA" id="ARBA00000900"/>
    </source>
</evidence>
<name>A0AAV3P9C4_LITER</name>
<keyword evidence="10" id="KW-0812">Transmembrane</keyword>
<keyword evidence="5 8" id="KW-0863">Zinc-finger</keyword>
<dbReference type="EC" id="2.3.2.27" evidence="2"/>
<dbReference type="PROSITE" id="PS50089">
    <property type="entry name" value="ZF_RING_2"/>
    <property type="match status" value="1"/>
</dbReference>
<dbReference type="CDD" id="cd16454">
    <property type="entry name" value="RING-H2_PA-TM-RING"/>
    <property type="match status" value="1"/>
</dbReference>
<evidence type="ECO:0000256" key="8">
    <source>
        <dbReference type="PROSITE-ProRule" id="PRU00175"/>
    </source>
</evidence>
<sequence>MSQSAFGDINNTSSVDNSSQTTACILCRRIFSADNEGGELEAIDMCMDCKFLFLEDPGTPIRDVYQRRQRLRRRQRPRGTSSESIENLFSQHFSQMIGLARTNQALLVEPDNQSLNGDNTTRISQHMSSNTTPSGSRRWRRVLSDTESDGMSSLYGESVPNASYAGYRSFHGDSDTLSYSAYGGESDASVDGYSVMEIDDFGIPDGGSDFETDTDIDPMHAGLYQWNSDDHEGDEYEEDTEWEDGNVEGNAIDSWRLGTSLRRSMSPYGRRPAVNFHQTITFLESGNTTNLMIPERRRAENTNISARGAPPAAVSFVKNLPRFIFDRENEDSDDLACAICKDSIHAGAVVNQLPCSHIYHPSCITPWLSERNSCPLCRFELPTDDKDYENRKQTSSSRGPDNIWQQELARSSSSDLSDGAADADEPHGTGNSITIQSDHPSMNGTAESSERSRGRSIFHRVVSSPLVSVVGIAIVLWLRNSISSRRLSSDFPVHDQRHLNSNLGSHSSNQRVMDGRRRWWSLF</sequence>
<dbReference type="SUPFAM" id="SSF57850">
    <property type="entry name" value="RING/U-box"/>
    <property type="match status" value="1"/>
</dbReference>
<proteinExistence type="predicted"/>
<feature type="transmembrane region" description="Helical" evidence="10">
    <location>
        <begin position="457"/>
        <end position="478"/>
    </location>
</feature>
<gene>
    <name evidence="12" type="ORF">LIER_06585</name>
</gene>
<dbReference type="Proteomes" id="UP001454036">
    <property type="component" value="Unassembled WGS sequence"/>
</dbReference>
<evidence type="ECO:0000313" key="12">
    <source>
        <dbReference type="EMBL" id="GAA0146688.1"/>
    </source>
</evidence>
<feature type="domain" description="RING-type" evidence="11">
    <location>
        <begin position="337"/>
        <end position="378"/>
    </location>
</feature>
<dbReference type="AlphaFoldDB" id="A0AAV3P9C4"/>
<reference evidence="12 13" key="1">
    <citation type="submission" date="2024-01" db="EMBL/GenBank/DDBJ databases">
        <title>The complete chloroplast genome sequence of Lithospermum erythrorhizon: insights into the phylogenetic relationship among Boraginaceae species and the maternal lineages of purple gromwells.</title>
        <authorList>
            <person name="Okada T."/>
            <person name="Watanabe K."/>
        </authorList>
    </citation>
    <scope>NUCLEOTIDE SEQUENCE [LARGE SCALE GENOMIC DNA]</scope>
</reference>
<accession>A0AAV3P9C4</accession>
<evidence type="ECO:0000256" key="10">
    <source>
        <dbReference type="SAM" id="Phobius"/>
    </source>
</evidence>
<protein>
    <recommendedName>
        <fullName evidence="2">RING-type E3 ubiquitin transferase</fullName>
        <ecNumber evidence="2">2.3.2.27</ecNumber>
    </recommendedName>
</protein>